<reference evidence="3 4" key="1">
    <citation type="journal article" date="2020" name="Microbiol. Resour. Announc.">
        <title>Draft Genome Sequence of a Cladosporium Species Isolated from the Mesophotic Ascidian Didemnum maculosum.</title>
        <authorList>
            <person name="Gioti A."/>
            <person name="Siaperas R."/>
            <person name="Nikolaivits E."/>
            <person name="Le Goff G."/>
            <person name="Ouazzani J."/>
            <person name="Kotoulas G."/>
            <person name="Topakas E."/>
        </authorList>
    </citation>
    <scope>NUCLEOTIDE SEQUENCE [LARGE SCALE GENOMIC DNA]</scope>
    <source>
        <strain evidence="3 4">TM138-S3</strain>
    </source>
</reference>
<feature type="compositionally biased region" description="Basic and acidic residues" evidence="2">
    <location>
        <begin position="344"/>
        <end position="370"/>
    </location>
</feature>
<dbReference type="AlphaFoldDB" id="A0AB34KX54"/>
<comment type="caution">
    <text evidence="3">The sequence shown here is derived from an EMBL/GenBank/DDBJ whole genome shotgun (WGS) entry which is preliminary data.</text>
</comment>
<feature type="coiled-coil region" evidence="1">
    <location>
        <begin position="200"/>
        <end position="227"/>
    </location>
</feature>
<evidence type="ECO:0000313" key="4">
    <source>
        <dbReference type="Proteomes" id="UP000803884"/>
    </source>
</evidence>
<gene>
    <name evidence="3" type="ORF">WHR41_03389</name>
</gene>
<evidence type="ECO:0000256" key="2">
    <source>
        <dbReference type="SAM" id="MobiDB-lite"/>
    </source>
</evidence>
<accession>A0AB34KX54</accession>
<organism evidence="3 4">
    <name type="scientific">Cladosporium halotolerans</name>
    <dbReference type="NCBI Taxonomy" id="1052096"/>
    <lineage>
        <taxon>Eukaryota</taxon>
        <taxon>Fungi</taxon>
        <taxon>Dikarya</taxon>
        <taxon>Ascomycota</taxon>
        <taxon>Pezizomycotina</taxon>
        <taxon>Dothideomycetes</taxon>
        <taxon>Dothideomycetidae</taxon>
        <taxon>Cladosporiales</taxon>
        <taxon>Cladosporiaceae</taxon>
        <taxon>Cladosporium</taxon>
    </lineage>
</organism>
<dbReference type="GeneID" id="96004833"/>
<dbReference type="EMBL" id="JAAQHG020000008">
    <property type="protein sequence ID" value="KAL1587905.1"/>
    <property type="molecule type" value="Genomic_DNA"/>
</dbReference>
<dbReference type="Proteomes" id="UP000803884">
    <property type="component" value="Unassembled WGS sequence"/>
</dbReference>
<sequence length="385" mass="42548">MASASNGTHLNGTNGHHDNDHPGLHYANDIGENDGGNAREYYGDNAADPNGDTNGDDTLEYYGTDPPDTNGVTNGDNLTDAVGRNGGRDSEVGEGPISPRSAGIESTHDSFEVPFPSPGRPIIASPMYLMRPPPAEIVNARLNELIARANRNTSATAGTTTAAGSSAQADVAGRRLRRIQELMFQVNEITVERDRNSEMLRRRQLHIDNLERQIDSLQGQNRTQRLEYMESVSRLNLERAALIRQVEQRTVDDTETRVKDYQEGVNDGMRAQGPPTERTVLIQQVEASRQEAERWRMAAMRAGGEAISTVWQGSVDEAVRRERERDAVIFTSWRTEINSLREARDNAEARAERAEQALRARQDEEAQKDEGAEDTEETDHAAGAS</sequence>
<evidence type="ECO:0000256" key="1">
    <source>
        <dbReference type="SAM" id="Coils"/>
    </source>
</evidence>
<evidence type="ECO:0000313" key="3">
    <source>
        <dbReference type="EMBL" id="KAL1587905.1"/>
    </source>
</evidence>
<proteinExistence type="predicted"/>
<keyword evidence="1" id="KW-0175">Coiled coil</keyword>
<name>A0AB34KX54_9PEZI</name>
<feature type="region of interest" description="Disordered" evidence="2">
    <location>
        <begin position="344"/>
        <end position="385"/>
    </location>
</feature>
<feature type="compositionally biased region" description="Polar residues" evidence="2">
    <location>
        <begin position="1"/>
        <end position="14"/>
    </location>
</feature>
<protein>
    <submittedName>
        <fullName evidence="3">Uncharacterized protein</fullName>
    </submittedName>
</protein>
<keyword evidence="4" id="KW-1185">Reference proteome</keyword>
<feature type="region of interest" description="Disordered" evidence="2">
    <location>
        <begin position="1"/>
        <end position="116"/>
    </location>
</feature>
<dbReference type="RefSeq" id="XP_069231010.1">
    <property type="nucleotide sequence ID" value="XM_069371995.1"/>
</dbReference>